<dbReference type="AlphaFoldDB" id="A0A368MYQ6"/>
<proteinExistence type="predicted"/>
<sequence>MTDGEYGFHVKELKRKRKFLFRELKYNFQAAHRNRDSSGNPFFAWTNVISLMNRYGKKRLQRIARPELWAEAQARDCTKNKFKKNKNLPKNGRPDIDECYLFCYKDAECTKRSVSLLE</sequence>
<dbReference type="EMBL" id="QPIE01000008">
    <property type="protein sequence ID" value="RCU42129.1"/>
    <property type="molecule type" value="Genomic_DNA"/>
</dbReference>
<name>A0A368MYQ6_9FLAO</name>
<evidence type="ECO:0000313" key="1">
    <source>
        <dbReference type="EMBL" id="RCU42129.1"/>
    </source>
</evidence>
<dbReference type="Proteomes" id="UP000252172">
    <property type="component" value="Unassembled WGS sequence"/>
</dbReference>
<evidence type="ECO:0000313" key="2">
    <source>
        <dbReference type="Proteomes" id="UP000252172"/>
    </source>
</evidence>
<gene>
    <name evidence="1" type="ORF">DQ356_10645</name>
</gene>
<accession>A0A368MYQ6</accession>
<protein>
    <submittedName>
        <fullName evidence="1">Uncharacterized protein</fullName>
    </submittedName>
</protein>
<organism evidence="1 2">
    <name type="scientific">Chryseobacterium lacus</name>
    <dbReference type="NCBI Taxonomy" id="2058346"/>
    <lineage>
        <taxon>Bacteria</taxon>
        <taxon>Pseudomonadati</taxon>
        <taxon>Bacteroidota</taxon>
        <taxon>Flavobacteriia</taxon>
        <taxon>Flavobacteriales</taxon>
        <taxon>Weeksellaceae</taxon>
        <taxon>Chryseobacterium group</taxon>
        <taxon>Chryseobacterium</taxon>
    </lineage>
</organism>
<keyword evidence="2" id="KW-1185">Reference proteome</keyword>
<reference evidence="1 2" key="1">
    <citation type="submission" date="2018-07" db="EMBL/GenBank/DDBJ databases">
        <title>Chryseobacterium lacus sp. nov., isolated from lake water.</title>
        <authorList>
            <person name="Li C.-M."/>
        </authorList>
    </citation>
    <scope>NUCLEOTIDE SEQUENCE [LARGE SCALE GENOMIC DNA]</scope>
    <source>
        <strain evidence="1 2">YLOS41</strain>
    </source>
</reference>
<comment type="caution">
    <text evidence="1">The sequence shown here is derived from an EMBL/GenBank/DDBJ whole genome shotgun (WGS) entry which is preliminary data.</text>
</comment>